<dbReference type="Gene3D" id="1.10.1740.10">
    <property type="match status" value="1"/>
</dbReference>
<dbReference type="NCBIfam" id="TIGR02985">
    <property type="entry name" value="Sig70_bacteroi1"/>
    <property type="match status" value="1"/>
</dbReference>
<name>A0A645DRD4_9ZZZZ</name>
<evidence type="ECO:0000256" key="2">
    <source>
        <dbReference type="ARBA" id="ARBA00023015"/>
    </source>
</evidence>
<dbReference type="InterPro" id="IPR013324">
    <property type="entry name" value="RNA_pol_sigma_r3/r4-like"/>
</dbReference>
<evidence type="ECO:0008006" key="8">
    <source>
        <dbReference type="Google" id="ProtNLM"/>
    </source>
</evidence>
<reference evidence="7" key="1">
    <citation type="submission" date="2019-08" db="EMBL/GenBank/DDBJ databases">
        <authorList>
            <person name="Kucharzyk K."/>
            <person name="Murdoch R.W."/>
            <person name="Higgins S."/>
            <person name="Loffler F."/>
        </authorList>
    </citation>
    <scope>NUCLEOTIDE SEQUENCE</scope>
</reference>
<dbReference type="InterPro" id="IPR013325">
    <property type="entry name" value="RNA_pol_sigma_r2"/>
</dbReference>
<dbReference type="InterPro" id="IPR013249">
    <property type="entry name" value="RNA_pol_sigma70_r4_t2"/>
</dbReference>
<accession>A0A645DRD4</accession>
<proteinExistence type="inferred from homology"/>
<dbReference type="NCBIfam" id="TIGR02937">
    <property type="entry name" value="sigma70-ECF"/>
    <property type="match status" value="1"/>
</dbReference>
<protein>
    <recommendedName>
        <fullName evidence="8">ECF RNA polymerase sigma factor SigW</fullName>
    </recommendedName>
</protein>
<evidence type="ECO:0000259" key="5">
    <source>
        <dbReference type="Pfam" id="PF04542"/>
    </source>
</evidence>
<feature type="domain" description="RNA polymerase sigma factor 70 region 4 type 2" evidence="6">
    <location>
        <begin position="124"/>
        <end position="170"/>
    </location>
</feature>
<comment type="similarity">
    <text evidence="1">Belongs to the sigma-70 factor family. ECF subfamily.</text>
</comment>
<keyword evidence="4" id="KW-0804">Transcription</keyword>
<feature type="domain" description="RNA polymerase sigma-70 region 2" evidence="5">
    <location>
        <begin position="25"/>
        <end position="86"/>
    </location>
</feature>
<gene>
    <name evidence="7" type="ORF">SDC9_138995</name>
</gene>
<dbReference type="GO" id="GO:0003677">
    <property type="term" value="F:DNA binding"/>
    <property type="evidence" value="ECO:0007669"/>
    <property type="project" value="InterPro"/>
</dbReference>
<dbReference type="SUPFAM" id="SSF88659">
    <property type="entry name" value="Sigma3 and sigma4 domains of RNA polymerase sigma factors"/>
    <property type="match status" value="1"/>
</dbReference>
<dbReference type="AlphaFoldDB" id="A0A645DRD4"/>
<dbReference type="PANTHER" id="PTHR43133:SF46">
    <property type="entry name" value="RNA POLYMERASE SIGMA-70 FACTOR ECF SUBFAMILY"/>
    <property type="match status" value="1"/>
</dbReference>
<evidence type="ECO:0000256" key="3">
    <source>
        <dbReference type="ARBA" id="ARBA00023082"/>
    </source>
</evidence>
<keyword evidence="3" id="KW-0731">Sigma factor</keyword>
<dbReference type="InterPro" id="IPR007627">
    <property type="entry name" value="RNA_pol_sigma70_r2"/>
</dbReference>
<dbReference type="InterPro" id="IPR014284">
    <property type="entry name" value="RNA_pol_sigma-70_dom"/>
</dbReference>
<dbReference type="EMBL" id="VSSQ01038870">
    <property type="protein sequence ID" value="MPM91861.1"/>
    <property type="molecule type" value="Genomic_DNA"/>
</dbReference>
<dbReference type="InterPro" id="IPR014327">
    <property type="entry name" value="RNA_pol_sigma70_bacteroid"/>
</dbReference>
<dbReference type="Gene3D" id="1.10.10.10">
    <property type="entry name" value="Winged helix-like DNA-binding domain superfamily/Winged helix DNA-binding domain"/>
    <property type="match status" value="1"/>
</dbReference>
<evidence type="ECO:0000256" key="4">
    <source>
        <dbReference type="ARBA" id="ARBA00023163"/>
    </source>
</evidence>
<organism evidence="7">
    <name type="scientific">bioreactor metagenome</name>
    <dbReference type="NCBI Taxonomy" id="1076179"/>
    <lineage>
        <taxon>unclassified sequences</taxon>
        <taxon>metagenomes</taxon>
        <taxon>ecological metagenomes</taxon>
    </lineage>
</organism>
<dbReference type="PANTHER" id="PTHR43133">
    <property type="entry name" value="RNA POLYMERASE ECF-TYPE SIGMA FACTO"/>
    <property type="match status" value="1"/>
</dbReference>
<sequence length="185" mass="22309">MVMLEDLLILRKIKEGDIKTFESVFRLYYSPLCLYAFSITGRKDIAEEIVQELFYVLWKDRDKLQILHSVKSYLYGAIRNQSLQYCEHVNVRERYKEHQLNAEEQVPDSTPEEMLEYKELEEVINRTLKKLPQRRQAIFRMHRLEGLKYKEIADTLSLSVKTIEAEMTKTYQELRREIEKYTYVL</sequence>
<dbReference type="SUPFAM" id="SSF88946">
    <property type="entry name" value="Sigma2 domain of RNA polymerase sigma factors"/>
    <property type="match status" value="1"/>
</dbReference>
<evidence type="ECO:0000313" key="7">
    <source>
        <dbReference type="EMBL" id="MPM91861.1"/>
    </source>
</evidence>
<evidence type="ECO:0000256" key="1">
    <source>
        <dbReference type="ARBA" id="ARBA00010641"/>
    </source>
</evidence>
<dbReference type="Pfam" id="PF04542">
    <property type="entry name" value="Sigma70_r2"/>
    <property type="match status" value="1"/>
</dbReference>
<dbReference type="InterPro" id="IPR039425">
    <property type="entry name" value="RNA_pol_sigma-70-like"/>
</dbReference>
<comment type="caution">
    <text evidence="7">The sequence shown here is derived from an EMBL/GenBank/DDBJ whole genome shotgun (WGS) entry which is preliminary data.</text>
</comment>
<dbReference type="GO" id="GO:0016987">
    <property type="term" value="F:sigma factor activity"/>
    <property type="evidence" value="ECO:0007669"/>
    <property type="project" value="UniProtKB-KW"/>
</dbReference>
<dbReference type="InterPro" id="IPR036388">
    <property type="entry name" value="WH-like_DNA-bd_sf"/>
</dbReference>
<dbReference type="GO" id="GO:0006352">
    <property type="term" value="P:DNA-templated transcription initiation"/>
    <property type="evidence" value="ECO:0007669"/>
    <property type="project" value="InterPro"/>
</dbReference>
<keyword evidence="2" id="KW-0805">Transcription regulation</keyword>
<dbReference type="Pfam" id="PF08281">
    <property type="entry name" value="Sigma70_r4_2"/>
    <property type="match status" value="1"/>
</dbReference>
<evidence type="ECO:0000259" key="6">
    <source>
        <dbReference type="Pfam" id="PF08281"/>
    </source>
</evidence>